<gene>
    <name evidence="1" type="ORF">GMA8713_03450</name>
</gene>
<reference evidence="2" key="1">
    <citation type="submission" date="2016-02" db="EMBL/GenBank/DDBJ databases">
        <authorList>
            <person name="Rodrigo-Torres Lidia"/>
            <person name="Arahal R.David."/>
        </authorList>
    </citation>
    <scope>NUCLEOTIDE SEQUENCE [LARGE SCALE GENOMIC DNA]</scope>
    <source>
        <strain evidence="2">CECT 8713</strain>
    </source>
</reference>
<keyword evidence="2" id="KW-1185">Reference proteome</keyword>
<dbReference type="Pfam" id="PF22098">
    <property type="entry name" value="DUF6942"/>
    <property type="match status" value="1"/>
</dbReference>
<proteinExistence type="predicted"/>
<dbReference type="EMBL" id="FIZY01000036">
    <property type="protein sequence ID" value="CZF85256.1"/>
    <property type="molecule type" value="Genomic_DNA"/>
</dbReference>
<evidence type="ECO:0000313" key="1">
    <source>
        <dbReference type="EMBL" id="CZF85256.1"/>
    </source>
</evidence>
<evidence type="ECO:0000313" key="2">
    <source>
        <dbReference type="Proteomes" id="UP000073601"/>
    </source>
</evidence>
<protein>
    <recommendedName>
        <fullName evidence="3">Uracil DNA glycosylase superfamily protein</fullName>
    </recommendedName>
</protein>
<name>A0A128FG43_9GAMM</name>
<accession>A0A128FG43</accession>
<dbReference type="RefSeq" id="WP_157515662.1">
    <property type="nucleotide sequence ID" value="NZ_CAWRCI010000036.1"/>
</dbReference>
<dbReference type="InterPro" id="IPR054222">
    <property type="entry name" value="DUF6942"/>
</dbReference>
<dbReference type="AlphaFoldDB" id="A0A128FG43"/>
<evidence type="ECO:0008006" key="3">
    <source>
        <dbReference type="Google" id="ProtNLM"/>
    </source>
</evidence>
<dbReference type="Proteomes" id="UP000073601">
    <property type="component" value="Unassembled WGS sequence"/>
</dbReference>
<dbReference type="OrthoDB" id="6077837at2"/>
<sequence>MNHYAFGDKTARINVYVEKAPPSEALWGDLPSSGSIKILDAGDIKLLGEIGGNGWRKVFNVFAKLLCAFPEQSPLRPRGFSSWQSYRDQALLQNESKTALLFGEWDVEERTKNGGIHVIAGRTHALNLGLSEKCVWLNNEFAKHPSLPIFICPYFDYRQLSNNKIDVLVNLVRKIDLS</sequence>
<organism evidence="1 2">
    <name type="scientific">Grimontia marina</name>
    <dbReference type="NCBI Taxonomy" id="646534"/>
    <lineage>
        <taxon>Bacteria</taxon>
        <taxon>Pseudomonadati</taxon>
        <taxon>Pseudomonadota</taxon>
        <taxon>Gammaproteobacteria</taxon>
        <taxon>Vibrionales</taxon>
        <taxon>Vibrionaceae</taxon>
        <taxon>Grimontia</taxon>
    </lineage>
</organism>